<dbReference type="AlphaFoldDB" id="A0A927HY65"/>
<dbReference type="CDD" id="cd00093">
    <property type="entry name" value="HTH_XRE"/>
    <property type="match status" value="1"/>
</dbReference>
<evidence type="ECO:0000259" key="1">
    <source>
        <dbReference type="PROSITE" id="PS50943"/>
    </source>
</evidence>
<sequence>MASTQPDLYKALLQALILARKDAGITQVELAARIGRRQTFVSKYETEERRLDVAEYIAIARAIGAEPFELMRSAEATR</sequence>
<dbReference type="RefSeq" id="WP_191124160.1">
    <property type="nucleotide sequence ID" value="NZ_JACXWY010000005.1"/>
</dbReference>
<reference evidence="2" key="1">
    <citation type="submission" date="2020-09" db="EMBL/GenBank/DDBJ databases">
        <title>Bosea spartocytisi sp. nov. a root nodule endophyte of Spartocytisus supranubius in the high mountain ecosystem fo the Teide National Park (Canary Islands, Spain).</title>
        <authorList>
            <person name="Pulido-Suarez L."/>
            <person name="Peix A."/>
            <person name="Igual J.M."/>
            <person name="Socas-Perez N."/>
            <person name="Velazquez E."/>
            <person name="Flores-Felix J.D."/>
            <person name="Leon-Barrios M."/>
        </authorList>
    </citation>
    <scope>NUCLEOTIDE SEQUENCE</scope>
    <source>
        <strain evidence="2">SSUT16</strain>
    </source>
</reference>
<keyword evidence="3" id="KW-1185">Reference proteome</keyword>
<dbReference type="PROSITE" id="PS50943">
    <property type="entry name" value="HTH_CROC1"/>
    <property type="match status" value="1"/>
</dbReference>
<dbReference type="EMBL" id="JACXWY010000005">
    <property type="protein sequence ID" value="MBD3846160.1"/>
    <property type="molecule type" value="Genomic_DNA"/>
</dbReference>
<name>A0A927HY65_9HYPH</name>
<accession>A0A927HY65</accession>
<comment type="caution">
    <text evidence="2">The sequence shown here is derived from an EMBL/GenBank/DDBJ whole genome shotgun (WGS) entry which is preliminary data.</text>
</comment>
<dbReference type="GO" id="GO:0003677">
    <property type="term" value="F:DNA binding"/>
    <property type="evidence" value="ECO:0007669"/>
    <property type="project" value="InterPro"/>
</dbReference>
<evidence type="ECO:0000313" key="2">
    <source>
        <dbReference type="EMBL" id="MBD3846160.1"/>
    </source>
</evidence>
<evidence type="ECO:0000313" key="3">
    <source>
        <dbReference type="Proteomes" id="UP000619295"/>
    </source>
</evidence>
<organism evidence="2 3">
    <name type="scientific">Bosea spartocytisi</name>
    <dbReference type="NCBI Taxonomy" id="2773451"/>
    <lineage>
        <taxon>Bacteria</taxon>
        <taxon>Pseudomonadati</taxon>
        <taxon>Pseudomonadota</taxon>
        <taxon>Alphaproteobacteria</taxon>
        <taxon>Hyphomicrobiales</taxon>
        <taxon>Boseaceae</taxon>
        <taxon>Bosea</taxon>
    </lineage>
</organism>
<gene>
    <name evidence="2" type="ORF">IED13_10665</name>
</gene>
<feature type="domain" description="HTH cro/C1-type" evidence="1">
    <location>
        <begin position="16"/>
        <end position="70"/>
    </location>
</feature>
<dbReference type="InterPro" id="IPR001387">
    <property type="entry name" value="Cro/C1-type_HTH"/>
</dbReference>
<dbReference type="Pfam" id="PF01381">
    <property type="entry name" value="HTH_3"/>
    <property type="match status" value="1"/>
</dbReference>
<proteinExistence type="predicted"/>
<dbReference type="Gene3D" id="1.10.260.40">
    <property type="entry name" value="lambda repressor-like DNA-binding domains"/>
    <property type="match status" value="1"/>
</dbReference>
<protein>
    <submittedName>
        <fullName evidence="2">Helix-turn-helix transcriptional regulator</fullName>
    </submittedName>
</protein>
<dbReference type="SMART" id="SM00530">
    <property type="entry name" value="HTH_XRE"/>
    <property type="match status" value="1"/>
</dbReference>
<dbReference type="SUPFAM" id="SSF47413">
    <property type="entry name" value="lambda repressor-like DNA-binding domains"/>
    <property type="match status" value="1"/>
</dbReference>
<dbReference type="Proteomes" id="UP000619295">
    <property type="component" value="Unassembled WGS sequence"/>
</dbReference>
<dbReference type="InterPro" id="IPR010982">
    <property type="entry name" value="Lambda_DNA-bd_dom_sf"/>
</dbReference>